<accession>A0A7W7HKV4</accession>
<evidence type="ECO:0000313" key="2">
    <source>
        <dbReference type="EMBL" id="MBB4752320.1"/>
    </source>
</evidence>
<comment type="caution">
    <text evidence="2">The sequence shown here is derived from an EMBL/GenBank/DDBJ whole genome shotgun (WGS) entry which is preliminary data.</text>
</comment>
<evidence type="ECO:0000313" key="3">
    <source>
        <dbReference type="Proteomes" id="UP000590511"/>
    </source>
</evidence>
<dbReference type="AlphaFoldDB" id="A0A7W7HKV4"/>
<proteinExistence type="predicted"/>
<organism evidence="2 3">
    <name type="scientific">Actinoplanes lobatus</name>
    <dbReference type="NCBI Taxonomy" id="113568"/>
    <lineage>
        <taxon>Bacteria</taxon>
        <taxon>Bacillati</taxon>
        <taxon>Actinomycetota</taxon>
        <taxon>Actinomycetes</taxon>
        <taxon>Micromonosporales</taxon>
        <taxon>Micromonosporaceae</taxon>
        <taxon>Actinoplanes</taxon>
    </lineage>
</organism>
<reference evidence="1 4" key="2">
    <citation type="submission" date="2021-01" db="EMBL/GenBank/DDBJ databases">
        <title>Whole genome shotgun sequence of Actinoplanes lobatus NBRC 12513.</title>
        <authorList>
            <person name="Komaki H."/>
            <person name="Tamura T."/>
        </authorList>
    </citation>
    <scope>NUCLEOTIDE SEQUENCE [LARGE SCALE GENOMIC DNA]</scope>
    <source>
        <strain evidence="1 4">NBRC 12513</strain>
    </source>
</reference>
<name>A0A7W7HKV4_9ACTN</name>
<dbReference type="EMBL" id="BOMP01000182">
    <property type="protein sequence ID" value="GIE46005.1"/>
    <property type="molecule type" value="Genomic_DNA"/>
</dbReference>
<evidence type="ECO:0000313" key="1">
    <source>
        <dbReference type="EMBL" id="GIE46005.1"/>
    </source>
</evidence>
<reference evidence="2 3" key="1">
    <citation type="submission" date="2020-08" db="EMBL/GenBank/DDBJ databases">
        <title>Sequencing the genomes of 1000 actinobacteria strains.</title>
        <authorList>
            <person name="Klenk H.-P."/>
        </authorList>
    </citation>
    <scope>NUCLEOTIDE SEQUENCE [LARGE SCALE GENOMIC DNA]</scope>
    <source>
        <strain evidence="2 3">DSM 43150</strain>
    </source>
</reference>
<keyword evidence="4" id="KW-1185">Reference proteome</keyword>
<protein>
    <recommendedName>
        <fullName evidence="5">Arsenate reductase</fullName>
    </recommendedName>
</protein>
<sequence>MTTTEDDVWAPEACTLPTVERPLRLAEFDDLFATALRGQQRMSATVLRWDLDPAAEATARDLSGRESRCCSFFTFTFDPGDGVLRLDVEVPAAHVDVLDALAGRAAAGIRS</sequence>
<dbReference type="Proteomes" id="UP000631312">
    <property type="component" value="Unassembled WGS sequence"/>
</dbReference>
<dbReference type="RefSeq" id="WP_188124205.1">
    <property type="nucleotide sequence ID" value="NZ_BOMP01000182.1"/>
</dbReference>
<dbReference type="Proteomes" id="UP000590511">
    <property type="component" value="Unassembled WGS sequence"/>
</dbReference>
<evidence type="ECO:0008006" key="5">
    <source>
        <dbReference type="Google" id="ProtNLM"/>
    </source>
</evidence>
<dbReference type="EMBL" id="JACHNC010000001">
    <property type="protein sequence ID" value="MBB4752320.1"/>
    <property type="molecule type" value="Genomic_DNA"/>
</dbReference>
<gene>
    <name evidence="1" type="ORF">Alo02nite_89030</name>
    <name evidence="2" type="ORF">BJ964_006481</name>
</gene>
<evidence type="ECO:0000313" key="4">
    <source>
        <dbReference type="Proteomes" id="UP000631312"/>
    </source>
</evidence>